<dbReference type="GeneTree" id="ENSGT01120000271870"/>
<dbReference type="Ensembl" id="ENSAOCT00000085963.1">
    <property type="protein sequence ID" value="ENSAOCP00000077512.1"/>
    <property type="gene ID" value="ENSAOCG00000027581.1"/>
</dbReference>
<evidence type="ECO:0000313" key="5">
    <source>
        <dbReference type="Ensembl" id="ENSAOCP00000077512.1"/>
    </source>
</evidence>
<protein>
    <recommendedName>
        <fullName evidence="7">Transposase Tc1-like domain-containing protein</fullName>
    </recommendedName>
</protein>
<dbReference type="Proteomes" id="UP001501940">
    <property type="component" value="Chromosome 18"/>
</dbReference>
<name>A0AAQ6AK38_AMPOC</name>
<evidence type="ECO:0000256" key="1">
    <source>
        <dbReference type="SAM" id="MobiDB-lite"/>
    </source>
</evidence>
<sequence length="371" mass="41790">MEQNRKTMPSEGLSSSHGCQQTKVMKSKELSEDLRKKVVEKHRDGQSYVAIASSLNVPKSTVASLVQKWKRHGTTMNLRRTGRPSKITAKGKMKLLREARANPSVTLEDLKKSLQGAGTNVHKSTISRTLHKEGLYGRVAKKKPYLKKQHLKARLQYATTHLKDTPAMWESVIWSDETKIELFGLNTKKYVWRKANTADDPAHTIPTMKHGSGSIMLWGCFSSSGPGELVRVQGIMNSAKYIDILEKNLFKSAKSLNLGRKFTFQQDNDPKHTARVTQEWLRKKKVKVLHWPSQSPDLNPIGNMGRDLKIAVHQRSPSNLTQLEQYCKEEWAKLSKDHCAKLVAGYPKRLEAVIAAKGAATKQHIKPGNVE</sequence>
<dbReference type="AlphaFoldDB" id="A0AAQ6AK38"/>
<accession>A0AAQ6AK38</accession>
<dbReference type="InterPro" id="IPR052338">
    <property type="entry name" value="Transposase_5"/>
</dbReference>
<evidence type="ECO:0000313" key="6">
    <source>
        <dbReference type="Proteomes" id="UP001501940"/>
    </source>
</evidence>
<keyword evidence="6" id="KW-1185">Reference proteome</keyword>
<dbReference type="InterPro" id="IPR009057">
    <property type="entry name" value="Homeodomain-like_sf"/>
</dbReference>
<feature type="domain" description="Tc1-like transposase DDE" evidence="3">
    <location>
        <begin position="172"/>
        <end position="323"/>
    </location>
</feature>
<reference evidence="5" key="2">
    <citation type="submission" date="2025-08" db="UniProtKB">
        <authorList>
            <consortium name="Ensembl"/>
        </authorList>
    </citation>
    <scope>IDENTIFICATION</scope>
</reference>
<dbReference type="InterPro" id="IPR057667">
    <property type="entry name" value="HTH_SB"/>
</dbReference>
<dbReference type="PANTHER" id="PTHR23022:SF135">
    <property type="entry name" value="SI:DKEY-77F5.3"/>
    <property type="match status" value="1"/>
</dbReference>
<dbReference type="Pfam" id="PF25787">
    <property type="entry name" value="HTH_SB"/>
    <property type="match status" value="1"/>
</dbReference>
<evidence type="ECO:0000259" key="2">
    <source>
        <dbReference type="Pfam" id="PF01498"/>
    </source>
</evidence>
<dbReference type="GO" id="GO:0015074">
    <property type="term" value="P:DNA integration"/>
    <property type="evidence" value="ECO:0007669"/>
    <property type="project" value="InterPro"/>
</dbReference>
<dbReference type="SUPFAM" id="SSF46689">
    <property type="entry name" value="Homeodomain-like"/>
    <property type="match status" value="1"/>
</dbReference>
<dbReference type="GO" id="GO:0003677">
    <property type="term" value="F:DNA binding"/>
    <property type="evidence" value="ECO:0007669"/>
    <property type="project" value="InterPro"/>
</dbReference>
<dbReference type="GO" id="GO:0006313">
    <property type="term" value="P:DNA transposition"/>
    <property type="evidence" value="ECO:0007669"/>
    <property type="project" value="InterPro"/>
</dbReference>
<proteinExistence type="predicted"/>
<dbReference type="Gene3D" id="3.30.420.10">
    <property type="entry name" value="Ribonuclease H-like superfamily/Ribonuclease H"/>
    <property type="match status" value="1"/>
</dbReference>
<evidence type="ECO:0000259" key="4">
    <source>
        <dbReference type="Pfam" id="PF25787"/>
    </source>
</evidence>
<reference evidence="5" key="3">
    <citation type="submission" date="2025-09" db="UniProtKB">
        <authorList>
            <consortium name="Ensembl"/>
        </authorList>
    </citation>
    <scope>IDENTIFICATION</scope>
</reference>
<dbReference type="InterPro" id="IPR036388">
    <property type="entry name" value="WH-like_DNA-bd_sf"/>
</dbReference>
<feature type="region of interest" description="Disordered" evidence="1">
    <location>
        <begin position="1"/>
        <end position="29"/>
    </location>
</feature>
<dbReference type="Gene3D" id="1.10.10.10">
    <property type="entry name" value="Winged helix-like DNA-binding domain superfamily/Winged helix DNA-binding domain"/>
    <property type="match status" value="1"/>
</dbReference>
<feature type="domain" description="Sleeping Beauty transposase HTH" evidence="4">
    <location>
        <begin position="25"/>
        <end position="75"/>
    </location>
</feature>
<dbReference type="PANTHER" id="PTHR23022">
    <property type="entry name" value="TRANSPOSABLE ELEMENT-RELATED"/>
    <property type="match status" value="1"/>
</dbReference>
<dbReference type="Pfam" id="PF13358">
    <property type="entry name" value="DDE_3"/>
    <property type="match status" value="1"/>
</dbReference>
<reference evidence="5 6" key="1">
    <citation type="submission" date="2022-01" db="EMBL/GenBank/DDBJ databases">
        <title>A chromosome-scale genome assembly of the false clownfish, Amphiprion ocellaris.</title>
        <authorList>
            <person name="Ryu T."/>
        </authorList>
    </citation>
    <scope>NUCLEOTIDE SEQUENCE [LARGE SCALE GENOMIC DNA]</scope>
</reference>
<dbReference type="InterPro" id="IPR038717">
    <property type="entry name" value="Tc1-like_DDE_dom"/>
</dbReference>
<feature type="domain" description="Transposase Tc1-like" evidence="2">
    <location>
        <begin position="94"/>
        <end position="163"/>
    </location>
</feature>
<dbReference type="Pfam" id="PF01498">
    <property type="entry name" value="HTH_Tnp_Tc3_2"/>
    <property type="match status" value="1"/>
</dbReference>
<organism evidence="5 6">
    <name type="scientific">Amphiprion ocellaris</name>
    <name type="common">Clown anemonefish</name>
    <dbReference type="NCBI Taxonomy" id="80972"/>
    <lineage>
        <taxon>Eukaryota</taxon>
        <taxon>Metazoa</taxon>
        <taxon>Chordata</taxon>
        <taxon>Craniata</taxon>
        <taxon>Vertebrata</taxon>
        <taxon>Euteleostomi</taxon>
        <taxon>Actinopterygii</taxon>
        <taxon>Neopterygii</taxon>
        <taxon>Teleostei</taxon>
        <taxon>Neoteleostei</taxon>
        <taxon>Acanthomorphata</taxon>
        <taxon>Ovalentaria</taxon>
        <taxon>Pomacentridae</taxon>
        <taxon>Amphiprion</taxon>
    </lineage>
</organism>
<evidence type="ECO:0008006" key="7">
    <source>
        <dbReference type="Google" id="ProtNLM"/>
    </source>
</evidence>
<dbReference type="InterPro" id="IPR036397">
    <property type="entry name" value="RNaseH_sf"/>
</dbReference>
<feature type="compositionally biased region" description="Polar residues" evidence="1">
    <location>
        <begin position="1"/>
        <end position="24"/>
    </location>
</feature>
<evidence type="ECO:0000259" key="3">
    <source>
        <dbReference type="Pfam" id="PF13358"/>
    </source>
</evidence>
<dbReference type="InterPro" id="IPR002492">
    <property type="entry name" value="Transposase_Tc1-like"/>
</dbReference>